<dbReference type="InParanoid" id="A0A165G4V3"/>
<dbReference type="OrthoDB" id="9975758at2759"/>
<gene>
    <name evidence="1" type="ORF">L228DRAFT_283871</name>
</gene>
<dbReference type="OMA" id="MWRSARN"/>
<evidence type="ECO:0000313" key="1">
    <source>
        <dbReference type="EMBL" id="KZF21741.1"/>
    </source>
</evidence>
<evidence type="ECO:0000313" key="2">
    <source>
        <dbReference type="Proteomes" id="UP000076632"/>
    </source>
</evidence>
<protein>
    <submittedName>
        <fullName evidence="1">Uncharacterized protein</fullName>
    </submittedName>
</protein>
<keyword evidence="2" id="KW-1185">Reference proteome</keyword>
<dbReference type="RefSeq" id="XP_018187296.1">
    <property type="nucleotide sequence ID" value="XM_018336156.1"/>
</dbReference>
<dbReference type="EMBL" id="KV407460">
    <property type="protein sequence ID" value="KZF21741.1"/>
    <property type="molecule type" value="Genomic_DNA"/>
</dbReference>
<dbReference type="STRING" id="1328760.A0A165G4V3"/>
<accession>A0A165G4V3</accession>
<dbReference type="GeneID" id="28901293"/>
<dbReference type="AlphaFoldDB" id="A0A165G4V3"/>
<proteinExistence type="predicted"/>
<sequence>MSAEQPPISPLNQNAQEAVNNVPRIVLRAPSVHAGSHQAASLPAPPMDWLCGTWTVTHSTLPMWKSKRNVRITYTAVPAAAHSSNTQATDRLDDLVSYQSLSSTKVKTIHGIDKASGGAPAEGNAASWAWDWRGKGPLAIASSHWEILGWSGAETDDPRKQWAVTYFAKTLFTPAGIDIYCRSSEGVSPETLVELKDALDRIDDSEIKQLASSMFEVTRDGARDE</sequence>
<dbReference type="Proteomes" id="UP000076632">
    <property type="component" value="Unassembled WGS sequence"/>
</dbReference>
<reference evidence="1 2" key="1">
    <citation type="journal article" date="2016" name="Fungal Biol.">
        <title>The genome of Xylona heveae provides a window into fungal endophytism.</title>
        <authorList>
            <person name="Gazis R."/>
            <person name="Kuo A."/>
            <person name="Riley R."/>
            <person name="LaButti K."/>
            <person name="Lipzen A."/>
            <person name="Lin J."/>
            <person name="Amirebrahimi M."/>
            <person name="Hesse C.N."/>
            <person name="Spatafora J.W."/>
            <person name="Henrissat B."/>
            <person name="Hainaut M."/>
            <person name="Grigoriev I.V."/>
            <person name="Hibbett D.S."/>
        </authorList>
    </citation>
    <scope>NUCLEOTIDE SEQUENCE [LARGE SCALE GENOMIC DNA]</scope>
    <source>
        <strain evidence="1 2">TC161</strain>
    </source>
</reference>
<organism evidence="1 2">
    <name type="scientific">Xylona heveae (strain CBS 132557 / TC161)</name>
    <dbReference type="NCBI Taxonomy" id="1328760"/>
    <lineage>
        <taxon>Eukaryota</taxon>
        <taxon>Fungi</taxon>
        <taxon>Dikarya</taxon>
        <taxon>Ascomycota</taxon>
        <taxon>Pezizomycotina</taxon>
        <taxon>Xylonomycetes</taxon>
        <taxon>Xylonales</taxon>
        <taxon>Xylonaceae</taxon>
        <taxon>Xylona</taxon>
    </lineage>
</organism>
<name>A0A165G4V3_XYLHT</name>